<evidence type="ECO:0000313" key="9">
    <source>
        <dbReference type="Proteomes" id="UP001596989"/>
    </source>
</evidence>
<keyword evidence="2 8" id="KW-0645">Protease</keyword>
<dbReference type="InterPro" id="IPR043504">
    <property type="entry name" value="Peptidase_S1_PA_chymotrypsin"/>
</dbReference>
<dbReference type="Gene3D" id="2.30.42.10">
    <property type="match status" value="1"/>
</dbReference>
<dbReference type="PRINTS" id="PR00834">
    <property type="entry name" value="PROTEASES2C"/>
</dbReference>
<dbReference type="InterPro" id="IPR001940">
    <property type="entry name" value="Peptidase_S1C"/>
</dbReference>
<comment type="caution">
    <text evidence="8">The sequence shown here is derived from an EMBL/GenBank/DDBJ whole genome shotgun (WGS) entry which is preliminary data.</text>
</comment>
<evidence type="ECO:0000256" key="4">
    <source>
        <dbReference type="ARBA" id="ARBA00022825"/>
    </source>
</evidence>
<keyword evidence="6" id="KW-0812">Transmembrane</keyword>
<evidence type="ECO:0000256" key="2">
    <source>
        <dbReference type="ARBA" id="ARBA00022670"/>
    </source>
</evidence>
<accession>A0ABW3HW94</accession>
<dbReference type="Pfam" id="PF13180">
    <property type="entry name" value="PDZ_2"/>
    <property type="match status" value="1"/>
</dbReference>
<feature type="region of interest" description="Disordered" evidence="5">
    <location>
        <begin position="340"/>
        <end position="371"/>
    </location>
</feature>
<dbReference type="InterPro" id="IPR009003">
    <property type="entry name" value="Peptidase_S1_PA"/>
</dbReference>
<keyword evidence="6" id="KW-1133">Transmembrane helix</keyword>
<dbReference type="GO" id="GO:0006508">
    <property type="term" value="P:proteolysis"/>
    <property type="evidence" value="ECO:0007669"/>
    <property type="project" value="UniProtKB-KW"/>
</dbReference>
<evidence type="ECO:0000256" key="3">
    <source>
        <dbReference type="ARBA" id="ARBA00022801"/>
    </source>
</evidence>
<comment type="similarity">
    <text evidence="1">Belongs to the peptidase S1C family.</text>
</comment>
<name>A0ABW3HW94_9BACL</name>
<dbReference type="Pfam" id="PF13365">
    <property type="entry name" value="Trypsin_2"/>
    <property type="match status" value="1"/>
</dbReference>
<dbReference type="SUPFAM" id="SSF50494">
    <property type="entry name" value="Trypsin-like serine proteases"/>
    <property type="match status" value="1"/>
</dbReference>
<dbReference type="InterPro" id="IPR001478">
    <property type="entry name" value="PDZ"/>
</dbReference>
<feature type="transmembrane region" description="Helical" evidence="6">
    <location>
        <begin position="42"/>
        <end position="64"/>
    </location>
</feature>
<feature type="domain" description="PDZ" evidence="7">
    <location>
        <begin position="379"/>
        <end position="447"/>
    </location>
</feature>
<dbReference type="EC" id="3.4.21.-" evidence="8"/>
<dbReference type="PANTHER" id="PTHR43343:SF3">
    <property type="entry name" value="PROTEASE DO-LIKE 8, CHLOROPLASTIC"/>
    <property type="match status" value="1"/>
</dbReference>
<gene>
    <name evidence="8" type="ORF">ACFQ2I_20880</name>
</gene>
<dbReference type="SUPFAM" id="SSF50156">
    <property type="entry name" value="PDZ domain-like"/>
    <property type="match status" value="1"/>
</dbReference>
<protein>
    <submittedName>
        <fullName evidence="8">S1C family serine protease</fullName>
        <ecNumber evidence="8">3.4.21.-</ecNumber>
    </submittedName>
</protein>
<dbReference type="RefSeq" id="WP_377567717.1">
    <property type="nucleotide sequence ID" value="NZ_JBHTJZ010000066.1"/>
</dbReference>
<dbReference type="PANTHER" id="PTHR43343">
    <property type="entry name" value="PEPTIDASE S12"/>
    <property type="match status" value="1"/>
</dbReference>
<evidence type="ECO:0000256" key="1">
    <source>
        <dbReference type="ARBA" id="ARBA00010541"/>
    </source>
</evidence>
<evidence type="ECO:0000256" key="5">
    <source>
        <dbReference type="SAM" id="MobiDB-lite"/>
    </source>
</evidence>
<keyword evidence="3 8" id="KW-0378">Hydrolase</keyword>
<keyword evidence="4" id="KW-0720">Serine protease</keyword>
<dbReference type="GO" id="GO:0008233">
    <property type="term" value="F:peptidase activity"/>
    <property type="evidence" value="ECO:0007669"/>
    <property type="project" value="UniProtKB-KW"/>
</dbReference>
<evidence type="ECO:0000256" key="6">
    <source>
        <dbReference type="SAM" id="Phobius"/>
    </source>
</evidence>
<dbReference type="EMBL" id="JBHTJZ010000066">
    <property type="protein sequence ID" value="MFD0961801.1"/>
    <property type="molecule type" value="Genomic_DNA"/>
</dbReference>
<evidence type="ECO:0000259" key="7">
    <source>
        <dbReference type="Pfam" id="PF13180"/>
    </source>
</evidence>
<keyword evidence="9" id="KW-1185">Reference proteome</keyword>
<dbReference type="InterPro" id="IPR051201">
    <property type="entry name" value="Chloro_Bact_Ser_Proteases"/>
</dbReference>
<evidence type="ECO:0000313" key="8">
    <source>
        <dbReference type="EMBL" id="MFD0961801.1"/>
    </source>
</evidence>
<organism evidence="8 9">
    <name type="scientific">Paenibacillus chungangensis</name>
    <dbReference type="NCBI Taxonomy" id="696535"/>
    <lineage>
        <taxon>Bacteria</taxon>
        <taxon>Bacillati</taxon>
        <taxon>Bacillota</taxon>
        <taxon>Bacilli</taxon>
        <taxon>Bacillales</taxon>
        <taxon>Paenibacillaceae</taxon>
        <taxon>Paenibacillus</taxon>
    </lineage>
</organism>
<dbReference type="InterPro" id="IPR036034">
    <property type="entry name" value="PDZ_sf"/>
</dbReference>
<proteinExistence type="inferred from homology"/>
<reference evidence="9" key="1">
    <citation type="journal article" date="2019" name="Int. J. Syst. Evol. Microbiol.">
        <title>The Global Catalogue of Microorganisms (GCM) 10K type strain sequencing project: providing services to taxonomists for standard genome sequencing and annotation.</title>
        <authorList>
            <consortium name="The Broad Institute Genomics Platform"/>
            <consortium name="The Broad Institute Genome Sequencing Center for Infectious Disease"/>
            <person name="Wu L."/>
            <person name="Ma J."/>
        </authorList>
    </citation>
    <scope>NUCLEOTIDE SEQUENCE [LARGE SCALE GENOMIC DNA]</scope>
    <source>
        <strain evidence="9">CCUG 59129</strain>
    </source>
</reference>
<sequence length="453" mass="49184">MSLFDDDFFSTRVSRRTVRKYKKKEEAVPKWGQIGEWSTIRIALVSSFVSAVGACLLFGFIFGFGGGADRASVPAGSASIGSDPSEWTIHATAKVRPAVVSIINEQKFSLGLGSKKIEGDMEEGVLREAGVGSGVIIEKRDGKAYIVTNYHVVAGAEKVKAVIMNGEVREADIVGEDPITDLAVLEIDSKGVDTVAEIGDSSKLREAEFVIAIGNPLGMGKSTTLGVVSVTKEVVPVSLNGNGMMDWEQEVIRVDAAINEGNSGGPLIDLDGRVVGINSMKIADFGVESIGYAIPINNAIPIINSLIDQGYVPRPYLGVYTMDLEHYWGQQSLEKFLQEEFPEDESADGEKKEDEAPSDDDSESQGGGGYNIQVPDNVYNGVIVLEAVGPALEAGLQMNDIIVKLDEEEVRTTRELRRYLYNKKKIGEDITVSYYRGSELQSLKLKLSDREEE</sequence>
<dbReference type="Proteomes" id="UP001596989">
    <property type="component" value="Unassembled WGS sequence"/>
</dbReference>
<dbReference type="Gene3D" id="2.40.10.10">
    <property type="entry name" value="Trypsin-like serine proteases"/>
    <property type="match status" value="2"/>
</dbReference>
<keyword evidence="6" id="KW-0472">Membrane</keyword>